<sequence>ANFSGNVALLDMDIVFWEKRLCDDAIRLTAQTYPSVDDALPSPMASMENQLFDILQIAGMAETLGKQSLSGLQETGVFQLYISG</sequence>
<proteinExistence type="predicted"/>
<gene>
    <name evidence="1" type="ORF">J9259_10070</name>
</gene>
<feature type="non-terminal residue" evidence="1">
    <location>
        <position position="1"/>
    </location>
</feature>
<reference evidence="1" key="1">
    <citation type="submission" date="2021-04" db="EMBL/GenBank/DDBJ databases">
        <title>Genomic insights into ecological role and evolution of a novel Thermoplasmata order Candidatus Sysuiplasmatales.</title>
        <authorList>
            <person name="Yuan Y."/>
        </authorList>
    </citation>
    <scope>NUCLEOTIDE SEQUENCE</scope>
    <source>
        <strain evidence="1">YP2-bin.285</strain>
    </source>
</reference>
<protein>
    <submittedName>
        <fullName evidence="1">Uncharacterized protein</fullName>
    </submittedName>
</protein>
<dbReference type="EMBL" id="JAGVSJ010000085">
    <property type="protein sequence ID" value="MBX8632838.1"/>
    <property type="molecule type" value="Genomic_DNA"/>
</dbReference>
<organism evidence="1 2">
    <name type="scientific">Candidatus Sysuiplasma superficiale</name>
    <dbReference type="NCBI Taxonomy" id="2823368"/>
    <lineage>
        <taxon>Archaea</taxon>
        <taxon>Methanobacteriati</taxon>
        <taxon>Thermoplasmatota</taxon>
        <taxon>Thermoplasmata</taxon>
        <taxon>Candidatus Sysuiplasmatales</taxon>
        <taxon>Candidatus Sysuiplasmataceae</taxon>
        <taxon>Candidatus Sysuiplasma</taxon>
    </lineage>
</organism>
<evidence type="ECO:0000313" key="2">
    <source>
        <dbReference type="Proteomes" id="UP000716004"/>
    </source>
</evidence>
<name>A0A8J7YR47_9ARCH</name>
<evidence type="ECO:0000313" key="1">
    <source>
        <dbReference type="EMBL" id="MBX8632838.1"/>
    </source>
</evidence>
<dbReference type="Proteomes" id="UP000716004">
    <property type="component" value="Unassembled WGS sequence"/>
</dbReference>
<comment type="caution">
    <text evidence="1">The sequence shown here is derived from an EMBL/GenBank/DDBJ whole genome shotgun (WGS) entry which is preliminary data.</text>
</comment>
<accession>A0A8J7YR47</accession>
<dbReference type="AlphaFoldDB" id="A0A8J7YR47"/>